<keyword evidence="5" id="KW-1185">Reference proteome</keyword>
<gene>
    <name evidence="4" type="ORF">CALMAC_LOCUS11166</name>
</gene>
<feature type="domain" description="EGF-like" evidence="3">
    <location>
        <begin position="3243"/>
        <end position="3281"/>
    </location>
</feature>
<feature type="domain" description="EGF-like" evidence="3">
    <location>
        <begin position="3353"/>
        <end position="3391"/>
    </location>
</feature>
<feature type="domain" description="EGF-like" evidence="3">
    <location>
        <begin position="3667"/>
        <end position="3706"/>
    </location>
</feature>
<feature type="disulfide bond" evidence="2">
    <location>
        <begin position="774"/>
        <end position="784"/>
    </location>
</feature>
<feature type="domain" description="EGF-like" evidence="3">
    <location>
        <begin position="2399"/>
        <end position="2437"/>
    </location>
</feature>
<feature type="domain" description="EGF-like" evidence="3">
    <location>
        <begin position="3031"/>
        <end position="3069"/>
    </location>
</feature>
<feature type="disulfide bond" evidence="2">
    <location>
        <begin position="3200"/>
        <end position="3210"/>
    </location>
</feature>
<feature type="disulfide bond" evidence="2">
    <location>
        <begin position="2461"/>
        <end position="2471"/>
    </location>
</feature>
<feature type="domain" description="EGF-like" evidence="3">
    <location>
        <begin position="3775"/>
        <end position="3814"/>
    </location>
</feature>
<feature type="domain" description="EGF-like" evidence="3">
    <location>
        <begin position="2146"/>
        <end position="2183"/>
    </location>
</feature>
<feature type="domain" description="EGF-like" evidence="3">
    <location>
        <begin position="2293"/>
        <end position="2331"/>
    </location>
</feature>
<feature type="domain" description="EGF-like" evidence="3">
    <location>
        <begin position="187"/>
        <end position="225"/>
    </location>
</feature>
<dbReference type="InterPro" id="IPR009030">
    <property type="entry name" value="Growth_fac_rcpt_cys_sf"/>
</dbReference>
<feature type="domain" description="EGF-like" evidence="3">
    <location>
        <begin position="500"/>
        <end position="538"/>
    </location>
</feature>
<dbReference type="PANTHER" id="PTHR22963:SF39">
    <property type="entry name" value="DUMPY"/>
    <property type="match status" value="1"/>
</dbReference>
<evidence type="ECO:0000313" key="4">
    <source>
        <dbReference type="EMBL" id="VEN50382.1"/>
    </source>
</evidence>
<feature type="domain" description="EGF-like" evidence="3">
    <location>
        <begin position="1660"/>
        <end position="1698"/>
    </location>
</feature>
<feature type="domain" description="EGF-like" evidence="3">
    <location>
        <begin position="1238"/>
        <end position="1277"/>
    </location>
</feature>
<feature type="disulfide bond" evidence="2">
    <location>
        <begin position="2987"/>
        <end position="2997"/>
    </location>
</feature>
<feature type="domain" description="EGF-like" evidence="3">
    <location>
        <begin position="771"/>
        <end position="808"/>
    </location>
</feature>
<dbReference type="PANTHER" id="PTHR22963">
    <property type="entry name" value="ENDOGLIN-RELATED"/>
    <property type="match status" value="1"/>
</dbReference>
<feature type="domain" description="EGF-like" evidence="3">
    <location>
        <begin position="78"/>
        <end position="116"/>
    </location>
</feature>
<dbReference type="EMBL" id="CAACVG010008581">
    <property type="protein sequence ID" value="VEN50382.1"/>
    <property type="molecule type" value="Genomic_DNA"/>
</dbReference>
<feature type="domain" description="EGF-like" evidence="3">
    <location>
        <begin position="2564"/>
        <end position="2601"/>
    </location>
</feature>
<dbReference type="InterPro" id="IPR001881">
    <property type="entry name" value="EGF-like_Ca-bd_dom"/>
</dbReference>
<feature type="domain" description="EGF-like" evidence="3">
    <location>
        <begin position="2504"/>
        <end position="2543"/>
    </location>
</feature>
<feature type="domain" description="EGF-like" evidence="3">
    <location>
        <begin position="1825"/>
        <end position="1862"/>
    </location>
</feature>
<feature type="domain" description="EGF-like" evidence="3">
    <location>
        <begin position="605"/>
        <end position="644"/>
    </location>
</feature>
<accession>A0A653CRJ9</accession>
<feature type="domain" description="EGF-like" evidence="3">
    <location>
        <begin position="2925"/>
        <end position="2963"/>
    </location>
</feature>
<feature type="domain" description="EGF-like" evidence="3">
    <location>
        <begin position="3197"/>
        <end position="3234"/>
    </location>
</feature>
<feature type="disulfide bond" evidence="2">
    <location>
        <begin position="1516"/>
        <end position="1526"/>
    </location>
</feature>
<dbReference type="InterPro" id="IPR003645">
    <property type="entry name" value="Fol_N"/>
</dbReference>
<feature type="domain" description="EGF-like" evidence="3">
    <location>
        <begin position="1027"/>
        <end position="1065"/>
    </location>
</feature>
<dbReference type="PROSITE" id="PS50026">
    <property type="entry name" value="EGF_3"/>
    <property type="match status" value="40"/>
</dbReference>
<feature type="domain" description="EGF-like" evidence="3">
    <location>
        <begin position="712"/>
        <end position="750"/>
    </location>
</feature>
<protein>
    <recommendedName>
        <fullName evidence="3">EGF-like domain-containing protein</fullName>
    </recommendedName>
</protein>
<evidence type="ECO:0000256" key="2">
    <source>
        <dbReference type="PROSITE-ProRule" id="PRU00076"/>
    </source>
</evidence>
<dbReference type="Proteomes" id="UP000410492">
    <property type="component" value="Unassembled WGS sequence"/>
</dbReference>
<organism evidence="4 5">
    <name type="scientific">Callosobruchus maculatus</name>
    <name type="common">Southern cowpea weevil</name>
    <name type="synonym">Pulse bruchid</name>
    <dbReference type="NCBI Taxonomy" id="64391"/>
    <lineage>
        <taxon>Eukaryota</taxon>
        <taxon>Metazoa</taxon>
        <taxon>Ecdysozoa</taxon>
        <taxon>Arthropoda</taxon>
        <taxon>Hexapoda</taxon>
        <taxon>Insecta</taxon>
        <taxon>Pterygota</taxon>
        <taxon>Neoptera</taxon>
        <taxon>Endopterygota</taxon>
        <taxon>Coleoptera</taxon>
        <taxon>Polyphaga</taxon>
        <taxon>Cucujiformia</taxon>
        <taxon>Chrysomeloidea</taxon>
        <taxon>Chrysomelidae</taxon>
        <taxon>Bruchinae</taxon>
        <taxon>Bruchini</taxon>
        <taxon>Callosobruchus</taxon>
    </lineage>
</organism>
<dbReference type="SUPFAM" id="SSF57184">
    <property type="entry name" value="Growth factor receptor domain"/>
    <property type="match status" value="4"/>
</dbReference>
<evidence type="ECO:0000313" key="5">
    <source>
        <dbReference type="Proteomes" id="UP000410492"/>
    </source>
</evidence>
<feature type="domain" description="EGF-like" evidence="3">
    <location>
        <begin position="1766"/>
        <end position="1804"/>
    </location>
</feature>
<dbReference type="OrthoDB" id="4405280at2759"/>
<dbReference type="SUPFAM" id="SSF90148">
    <property type="entry name" value="DPY module"/>
    <property type="match status" value="34"/>
</dbReference>
<feature type="domain" description="EGF-like" evidence="3">
    <location>
        <begin position="1454"/>
        <end position="1492"/>
    </location>
</feature>
<feature type="domain" description="EGF-like" evidence="3">
    <location>
        <begin position="2984"/>
        <end position="3021"/>
    </location>
</feature>
<feature type="domain" description="EGF-like" evidence="3">
    <location>
        <begin position="393"/>
        <end position="431"/>
    </location>
</feature>
<feature type="disulfide bond" evidence="2">
    <location>
        <begin position="1935"/>
        <end position="1945"/>
    </location>
</feature>
<evidence type="ECO:0000256" key="1">
    <source>
        <dbReference type="ARBA" id="ARBA00023157"/>
    </source>
</evidence>
<name>A0A653CRJ9_CALMS</name>
<feature type="domain" description="EGF-like" evidence="3">
    <location>
        <begin position="1298"/>
        <end position="1335"/>
    </location>
</feature>
<comment type="caution">
    <text evidence="2">Lacks conserved residue(s) required for the propagation of feature annotation.</text>
</comment>
<proteinExistence type="predicted"/>
<evidence type="ECO:0000259" key="3">
    <source>
        <dbReference type="PROSITE" id="PS50026"/>
    </source>
</evidence>
<reference evidence="4 5" key="1">
    <citation type="submission" date="2019-01" db="EMBL/GenBank/DDBJ databases">
        <authorList>
            <person name="Sayadi A."/>
        </authorList>
    </citation>
    <scope>NUCLEOTIDE SEQUENCE [LARGE SCALE GENOMIC DNA]</scope>
</reference>
<feature type="domain" description="EGF-like" evidence="3">
    <location>
        <begin position="3558"/>
        <end position="3596"/>
    </location>
</feature>
<dbReference type="InterPro" id="IPR048407">
    <property type="entry name" value="Dumpy_DPY"/>
</dbReference>
<feature type="disulfide bond" evidence="2">
    <location>
        <begin position="668"/>
        <end position="678"/>
    </location>
</feature>
<feature type="domain" description="EGF-like" evidence="3">
    <location>
        <begin position="821"/>
        <end position="859"/>
    </location>
</feature>
<dbReference type="SMART" id="SM00181">
    <property type="entry name" value="EGF"/>
    <property type="match status" value="73"/>
</dbReference>
<feature type="domain" description="EGF-like" evidence="3">
    <location>
        <begin position="2087"/>
        <end position="2125"/>
    </location>
</feature>
<feature type="domain" description="EGF-like" evidence="3">
    <location>
        <begin position="1932"/>
        <end position="1969"/>
    </location>
</feature>
<feature type="domain" description="EGF-like" evidence="3">
    <location>
        <begin position="1345"/>
        <end position="1383"/>
    </location>
</feature>
<dbReference type="GO" id="GO:0005509">
    <property type="term" value="F:calcium ion binding"/>
    <property type="evidence" value="ECO:0007669"/>
    <property type="project" value="InterPro"/>
</dbReference>
<feature type="disulfide bond" evidence="2">
    <location>
        <begin position="2149"/>
        <end position="2159"/>
    </location>
</feature>
<dbReference type="SMART" id="SM00274">
    <property type="entry name" value="FOLN"/>
    <property type="match status" value="21"/>
</dbReference>
<dbReference type="Gene3D" id="2.10.25.10">
    <property type="entry name" value="Laminin"/>
    <property type="match status" value="1"/>
</dbReference>
<dbReference type="Pfam" id="PF21164">
    <property type="entry name" value="Dumpy_DPY"/>
    <property type="match status" value="37"/>
</dbReference>
<feature type="domain" description="EGF-like" evidence="3">
    <location>
        <begin position="2719"/>
        <end position="2757"/>
    </location>
</feature>
<feature type="domain" description="EGF-like" evidence="3">
    <location>
        <begin position="2458"/>
        <end position="2495"/>
    </location>
</feature>
<feature type="domain" description="EGF-like" evidence="3">
    <location>
        <begin position="1979"/>
        <end position="2017"/>
    </location>
</feature>
<feature type="disulfide bond" evidence="2">
    <location>
        <begin position="1828"/>
        <end position="1838"/>
    </location>
</feature>
<sequence length="3876" mass="408104">MGNPYEGCRPECVLSSDCPTNKACMRNKCGDPCPGVCGKNAECAVINHVPTCTCLPGHVGDPFGRCVPALPPPTEKTAVDPCSPTPCGPYSQCRNVNDQAVCSCLPEYTGTPPNCKPECVVSSECPQNRACHKFKCANPCAGTCGLGARCEVINHNPICSCPERMTGDPFTRCHEIPPPPTRTETRPIDPCRPSPCGPNSECRAVGDQPSCSCKANFVGSPPNCRPECVVNTDCSSSLACITEKCRDPCPGSCGFNAECRVQNHIPVCTCQSGFTGDAFTECSRIPPPKPEAKPNPCDPSPCGQNAQCRDGICSCLPEYQGDPYQGCRPECTMNTDCSPTKACINLHCVDPCPGTCGQNALCDIVNHIPTCSCPQGHEGDPFTLCRPKRPEPPLNPCQPSPCGPNSACRVNNGVAVCSCLPGLVGSPPSCRPECVVSAECALTQACLNNKCVDPCPGTCGVAAKCQVVNHNPICSCDSGHTGDPFTRCYPIPKVSPPPTPADPCRPSPCGPNAACRVVKGSPACSCLEPYVGAPPNCRPECTISPECPPTKACLNQRCRDPCPGSCGQNALCTVINHGAVCSCSPGHTGDPFRGCIPTPAAPIEIVTPCTPSPCGANAVCKEQNNAGSCTCLPDYIGNPYEGCRPECTLNSDCPSNKACVNQKCVDPCPGTCGPNAECQVVNHLPSCTCVPGYTGDPFKFCSVVLREPTPEPKNPCQPSPCGPNSQCKEVNGQAVCSCLPNYIGSPPGCRPECTVSSECALVQACVNLKCVDPCPGSCGLNSKCEVINHSPICSCSPGYTGDPFARCYPIPPPPPPQPEPVRDPCMPSPCGPNSQCRNIGGTPSCSCLPQYMGQPPNCRPECTIHSECPSNLACINQKCVDPCPGSCGVLAQCSVSNHIPICTCLDGYTGDPFTQCVLKPPVVEPQETDPCNPSPCGPNAQCNDRVCTCLPEYHGDPYQGCRPECVLNQDCPRDRACMRNKCTDPCPGTCGQNAECAVINHIPTCTCISGYTGNAFVVCNPIPKEIPKNPCNPSPCGPNSQCREVNGQAVCSCVPGFIGSPPTCRPECVTSSECPLSQACVNQKCIDPCPGTCGINALCQVINHNPICSCKQRYTGDPFIRCTVIVEPTAVAPANPCHPTPCGPNSQCKAVGGSPSCSCLPDFIGSPPNCKPECVSNSECPSHLACINQKCKDPCPGTCGQNAECRVVSHTPNCVCLRGYVGDPFTLCNLPTPVPVERPTPCLPSPCGANAECKERNNAGSCTCLPDYIGNPYEGCRPECTLNSDCPSDKACINNKCKDPCPGTCGQNAMCQVVNHLPSCTCVAGYTGDPFRYCNVIPPQQEEPPKNPCTPSPCGPNSQCREVNGQAVCSCLPDYIGSPPGCRPECTVSSECPHDKACINQKCSDPCPGTCGLNANCQVVNHSPICSCQSGFTGDPFTRCYVIPPPPPEPVRIPTNPCVPSPCGPNSQCRDIGGSPSCSCLPDYQGNPPNCRPECTINSECSSNLACINQKCKDPCPGSCGANARCNVINHTPSCSCVEGYTGDPFTFCQQKPPEPVPVVKDLCNPSPCGPNARCDNGVCTCLPEYQGDPYRECRPECVLNNDCPRDKACVRNKCVDPCPGTCGQNAECAVVNHIPICSCIQGYVGNAFVLCTPIPAEAPKNPCSPSPCGPNSQCREVNGQAVCSCVPGFIGSPPACRPECVSSSECPLNKACVNQKCIDPCPGTCGLNANCQVVNHNPICSCPSGQSGDPFTRCLPIREEPRPEPKNPCQPNPCGPNAECRVVGDAPSCSCLPEFIGTPPNCRPECVSNSECPTNSACINQKCKDPCPGSCGLNAECRVVSHTPNCVCLAGFEGNPFIQCEPKREVVVVERPTPCVPSPCGANAECREHNGAGACSCLRDYIGNPYEGCRPECTLNSDCPSNKACINNKCKDPCPGTCGQNAECQVINHLPSCVCAPGYTGDPFRYCNLPPKEETPVPSNPCQPSPCGPNSQCREVNGQAVCSCLPNYIGSPPGCRPECTVSSECAHDKACINQKCTDPCPGTCGLNANCQVVNHSPICSCKAQFTGDPFTRCYPIPPPPQEPPKIQNPCVPSPCGPNSQCRDIGGTPSCSCLLNYIGSPPNCRPECSINAECPSNLACIREKCVDPCPGSCGAEAICKVLNHIPTCTCPEGYTGDPFSYCLVKPQDIEPVETDPCNPSPCGSNAQCRDGVCTCLPEYQGDPYRGCRPECILNSDCARNLACINNKCKDPCPGTCGQNTQCAVINHIPTCTCDEGYQGNAFVFCSPIPAEAPKNPCSPSPCGPNSQCREINGQAVCSCVPGFIGSPPTCRPECVTSSECPLNQACVNQKCIDPCPGTCGLRAKCQVVNHNPICSCPPKYSGDPFTRCVPIEKRPEPTPPRPCEPSPCGPNSQCKDINGSPSCSCLPAFIGSPPNCKPECISNSECPIHLACINQKCKDPCPGICGQNAECKVVSHTPNCVCLPGFIGDPFVTCQVPTPVKQEVAHPCLPSPCGANAICKELNGAGSCTCLPEYIGNPYEGCRPECTLNSDCPSNKACIRNKCVDPCPGTCGQNAECQVINHLPSCTCIPGYTGDPFRFCNLQQPVVPEEPKNPCQPSPCGPNSQCREVNGQAVCSCLPNYIGSPPGCRPECTVSSECAQDKACINQKCSDPCPGTCGLNANCQVINHSPICSCKAQFTGDPFTRCFPIPPPLKEPVKIQNPCVPSPCGPNSICQDVNGVPSCSCVANYIGTPPNCRPECTINSDCPSNLACINQKCKDPCPGSCGSNAQCSVINHTPICSCIEGYIGDPFSYCKIKPVEVKPVEADPCNPSPCGANARCSNGVCSCLPEYQGNPYEGCRPECVLNSDCSRNLACINSKCKDPCPGTCGQNAQCAVINHIPTCTCNEGYQGNALVVCSPIPAEAPKNPCNPSPCGPNSQCREINGQSVCSCVPGFIGSPPTCRPECVTSTECPLNQACVNQKCIDPCPGTCGINARCQVVNHNPICSCPDRYTGDPFLRCLPALPEPAPVPTNPCQPSPCGPNSQCKEVNGAPSCSCLPEFLGSPPNCKPECISNSECPSHQACINQKCKDPCPGVCGQNAECRVVAHTPNCACLQGFSGNPFQQCLEIQAPRPAEQIDPCFPSPCGANAICKERNNAGSCVCIPEYIGNPYEGCRPECVLNSDCPSNKACINNKCKDPCPGTCGQFAECHVINHLPSCTCVPGYTGDPFVYCNAVQVKEPTPVQPCNPSPCGPNSQCREVNSQAVCSCLPNYIGSPPACRPECTVSSECSQEKACINQKCADPCPGTCGLNAKCQVINHSPICSCSVGNTGDPFTRCYNIPPPPKEPPTPVITDPCIPSPCGPNSQCRNVGNNPSCSCLPNYIGNPPNCKPECTINSECPSNLACINEKCKDPCPGSCGIGAICEVRNHNPNCACPPQYSGDAFVSCVYVPPQPPAPKDPCNPNPCGPNAKCNDGTCTCLPDYQGDPYRECRPECVLNSDCPRDKACINRKCKDPCPGICGQNAECAVFNHVPSCNCLQGYSGNPFVFCSKVEAPPPTNPCSPTPCGPNSQCREFNGQAVCSCLQGYIGSPPTCRPECVTSSECSLNLACVNQKCVDPCPGTCGLNALCQVVKHNPICSCPARFTGDPFVNCRVEIVKEPTLLPEPKDPCVPSPCGPNAQCEPTQGGTAKCSCLESYVGSPPNCRPECVSNSDCSKNLACVNLKCKDPCPGSCGLNSRCLVVNHVPNCVCLDSFVGDPFTMCHRPTPPPPKPTPREPCSPSPCGANAICRVENQVAVCQCLPEYRGNPYESCRPECLSNSECPGDRACIRNKCQDPCPGTCGINAECLTRNHVPVCTCLRGYQGDAFRVCSRVIG</sequence>
<dbReference type="PROSITE" id="PS01186">
    <property type="entry name" value="EGF_2"/>
    <property type="match status" value="27"/>
</dbReference>
<feature type="non-terminal residue" evidence="4">
    <location>
        <position position="3876"/>
    </location>
</feature>
<keyword evidence="2" id="KW-0245">EGF-like domain</keyword>
<dbReference type="SMART" id="SM00179">
    <property type="entry name" value="EGF_CA"/>
    <property type="match status" value="22"/>
</dbReference>
<feature type="disulfide bond" evidence="2">
    <location>
        <begin position="2567"/>
        <end position="2577"/>
    </location>
</feature>
<feature type="domain" description="EGF-like" evidence="3">
    <location>
        <begin position="2611"/>
        <end position="2649"/>
    </location>
</feature>
<feature type="domain" description="EGF-like" evidence="3">
    <location>
        <begin position="1133"/>
        <end position="1171"/>
    </location>
</feature>
<feature type="domain" description="EGF-like" evidence="3">
    <location>
        <begin position="665"/>
        <end position="702"/>
    </location>
</feature>
<keyword evidence="1 2" id="KW-1015">Disulfide bond</keyword>
<dbReference type="InterPro" id="IPR000742">
    <property type="entry name" value="EGF"/>
</dbReference>
<feature type="disulfide bond" evidence="2">
    <location>
        <begin position="1301"/>
        <end position="1311"/>
    </location>
</feature>
<feature type="domain" description="EGF-like" evidence="3">
    <location>
        <begin position="3137"/>
        <end position="3176"/>
    </location>
</feature>
<feature type="domain" description="EGF-like" evidence="3">
    <location>
        <begin position="1513"/>
        <end position="1550"/>
    </location>
</feature>